<organism evidence="1">
    <name type="scientific">uncultured Gemmatimonadaceae bacterium</name>
    <dbReference type="NCBI Taxonomy" id="246130"/>
    <lineage>
        <taxon>Bacteria</taxon>
        <taxon>Pseudomonadati</taxon>
        <taxon>Gemmatimonadota</taxon>
        <taxon>Gemmatimonadia</taxon>
        <taxon>Gemmatimonadales</taxon>
        <taxon>Gemmatimonadaceae</taxon>
        <taxon>environmental samples</taxon>
    </lineage>
</organism>
<reference evidence="1" key="1">
    <citation type="submission" date="2020-02" db="EMBL/GenBank/DDBJ databases">
        <authorList>
            <person name="Meier V. D."/>
        </authorList>
    </citation>
    <scope>NUCLEOTIDE SEQUENCE</scope>
    <source>
        <strain evidence="1">AVDCRST_MAG11</strain>
    </source>
</reference>
<feature type="non-terminal residue" evidence="1">
    <location>
        <position position="1"/>
    </location>
</feature>
<name>A0A6J4MGM6_9BACT</name>
<protein>
    <recommendedName>
        <fullName evidence="2">TonB-dependent receptor</fullName>
    </recommendedName>
</protein>
<evidence type="ECO:0008006" key="2">
    <source>
        <dbReference type="Google" id="ProtNLM"/>
    </source>
</evidence>
<evidence type="ECO:0000313" key="1">
    <source>
        <dbReference type="EMBL" id="CAA9359085.1"/>
    </source>
</evidence>
<proteinExistence type="predicted"/>
<dbReference type="AlphaFoldDB" id="A0A6J4MGM6"/>
<accession>A0A6J4MGM6</accession>
<gene>
    <name evidence="1" type="ORF">AVDCRST_MAG11-4009</name>
</gene>
<dbReference type="EMBL" id="CADCTU010000853">
    <property type="protein sequence ID" value="CAA9359085.1"/>
    <property type="molecule type" value="Genomic_DNA"/>
</dbReference>
<sequence>NQNIVRNQDLAPFPPSRSFFLSLNAGF</sequence>